<dbReference type="InterPro" id="IPR036860">
    <property type="entry name" value="SH2_dom_sf"/>
</dbReference>
<feature type="region of interest" description="Disordered" evidence="5">
    <location>
        <begin position="141"/>
        <end position="174"/>
    </location>
</feature>
<dbReference type="InterPro" id="IPR036028">
    <property type="entry name" value="SH3-like_dom_sf"/>
</dbReference>
<organism evidence="8 9">
    <name type="scientific">Globodera pallida</name>
    <name type="common">Potato cyst nematode worm</name>
    <name type="synonym">Heterodera pallida</name>
    <dbReference type="NCBI Taxonomy" id="36090"/>
    <lineage>
        <taxon>Eukaryota</taxon>
        <taxon>Metazoa</taxon>
        <taxon>Ecdysozoa</taxon>
        <taxon>Nematoda</taxon>
        <taxon>Chromadorea</taxon>
        <taxon>Rhabditida</taxon>
        <taxon>Tylenchina</taxon>
        <taxon>Tylenchomorpha</taxon>
        <taxon>Tylenchoidea</taxon>
        <taxon>Heteroderidae</taxon>
        <taxon>Heteroderinae</taxon>
        <taxon>Globodera</taxon>
    </lineage>
</organism>
<evidence type="ECO:0000256" key="2">
    <source>
        <dbReference type="ARBA" id="ARBA00022999"/>
    </source>
</evidence>
<dbReference type="Pfam" id="PF00017">
    <property type="entry name" value="SH2"/>
    <property type="match status" value="1"/>
</dbReference>
<dbReference type="PRINTS" id="PR00499">
    <property type="entry name" value="P67PHOX"/>
</dbReference>
<dbReference type="Pfam" id="PF00018">
    <property type="entry name" value="SH3_1"/>
    <property type="match status" value="3"/>
</dbReference>
<dbReference type="InterPro" id="IPR001452">
    <property type="entry name" value="SH3_domain"/>
</dbReference>
<dbReference type="SMART" id="SM00326">
    <property type="entry name" value="SH3"/>
    <property type="match status" value="3"/>
</dbReference>
<reference evidence="8" key="2">
    <citation type="submission" date="2014-05" db="EMBL/GenBank/DDBJ databases">
        <title>The genome and life-stage specific transcriptomes of Globodera pallida elucidate key aspects of plant parasitism by a cyst nematode.</title>
        <authorList>
            <person name="Cotton J.A."/>
            <person name="Lilley C.J."/>
            <person name="Jones L.M."/>
            <person name="Kikuchi T."/>
            <person name="Reid A.J."/>
            <person name="Thorpe P."/>
            <person name="Tsai I.J."/>
            <person name="Beasley H."/>
            <person name="Blok V."/>
            <person name="Cock P.J.A."/>
            <person name="Van den Akker S.E."/>
            <person name="Holroyd N."/>
            <person name="Hunt M."/>
            <person name="Mantelin S."/>
            <person name="Naghra H."/>
            <person name="Pain A."/>
            <person name="Palomares-Rius J.E."/>
            <person name="Zarowiecki M."/>
            <person name="Berriman M."/>
            <person name="Jones J.T."/>
            <person name="Urwin P.E."/>
        </authorList>
    </citation>
    <scope>NUCLEOTIDE SEQUENCE [LARGE SCALE GENOMIC DNA]</scope>
    <source>
        <strain evidence="8">Lindley</strain>
    </source>
</reference>
<dbReference type="Gene3D" id="2.30.30.40">
    <property type="entry name" value="SH3 Domains"/>
    <property type="match status" value="3"/>
</dbReference>
<protein>
    <submittedName>
        <fullName evidence="9">Cytoplasmic protein NCK1</fullName>
    </submittedName>
</protein>
<keyword evidence="1 4" id="KW-0728">SH3 domain</keyword>
<dbReference type="PANTHER" id="PTHR19969">
    <property type="entry name" value="SH2-SH3 ADAPTOR PROTEIN-RELATED"/>
    <property type="match status" value="1"/>
</dbReference>
<dbReference type="Gene3D" id="3.30.505.10">
    <property type="entry name" value="SH2 domain"/>
    <property type="match status" value="1"/>
</dbReference>
<evidence type="ECO:0000256" key="1">
    <source>
        <dbReference type="ARBA" id="ARBA00022443"/>
    </source>
</evidence>
<reference evidence="8" key="1">
    <citation type="submission" date="2013-12" db="EMBL/GenBank/DDBJ databases">
        <authorList>
            <person name="Aslett M."/>
        </authorList>
    </citation>
    <scope>NUCLEOTIDE SEQUENCE [LARGE SCALE GENOMIC DNA]</scope>
    <source>
        <strain evidence="8">Lindley</strain>
    </source>
</reference>
<feature type="domain" description="SH3" evidence="7">
    <location>
        <begin position="80"/>
        <end position="141"/>
    </location>
</feature>
<feature type="domain" description="SH2" evidence="6">
    <location>
        <begin position="268"/>
        <end position="328"/>
    </location>
</feature>
<keyword evidence="8" id="KW-1185">Reference proteome</keyword>
<dbReference type="GO" id="GO:0048013">
    <property type="term" value="P:ephrin receptor signaling pathway"/>
    <property type="evidence" value="ECO:0007669"/>
    <property type="project" value="TreeGrafter"/>
</dbReference>
<feature type="domain" description="SH3" evidence="7">
    <location>
        <begin position="1"/>
        <end position="60"/>
    </location>
</feature>
<dbReference type="InterPro" id="IPR051184">
    <property type="entry name" value="Tyrosine-phos_adapter"/>
</dbReference>
<evidence type="ECO:0000259" key="6">
    <source>
        <dbReference type="PROSITE" id="PS50001"/>
    </source>
</evidence>
<evidence type="ECO:0000313" key="9">
    <source>
        <dbReference type="WBParaSite" id="GPLIN_001125300"/>
    </source>
</evidence>
<evidence type="ECO:0000259" key="7">
    <source>
        <dbReference type="PROSITE" id="PS50002"/>
    </source>
</evidence>
<accession>A0A183CEE9</accession>
<dbReference type="PRINTS" id="PR00452">
    <property type="entry name" value="SH3DOMAIN"/>
</dbReference>
<dbReference type="GO" id="GO:0016477">
    <property type="term" value="P:cell migration"/>
    <property type="evidence" value="ECO:0007669"/>
    <property type="project" value="TreeGrafter"/>
</dbReference>
<sequence length="349" mass="40207">MTDEYIVAKFDYQAQEEQELSLTKNERLKLLDDSKPWWKALNARGEIGFVPSNYLREKDKENLRSLSATNNHSRNGQEKMLDMVAVVLFDYVPQRDDELSLRRGGRLRVLDKSSDGWWKGEEEGGLRRGWFPSNYVREEADNEEELPELSENGVAKMNGFGTPEGTTATQRQQRQPNKILEIVLCLYSFEAQNPQELSFTKHERLDILEHPDPEWWMARNQYGKTGLVPTNYIEVHEQNPPRSAFDSPGGNVPIRALTLAGPYARQPWYYGHITREQADTLLRTRGVEGDFLVRDSESKPGDFSISLKDSAKNKHFWVQYDATSTQNYMSSPIFSDGIVNLFLRKPLPK</sequence>
<dbReference type="FunFam" id="2.30.30.40:FF:000110">
    <property type="entry name" value="Cytoplasmic protein"/>
    <property type="match status" value="1"/>
</dbReference>
<dbReference type="PANTHER" id="PTHR19969:SF14">
    <property type="entry name" value="DREADLOCKS, ISOFORM B"/>
    <property type="match status" value="1"/>
</dbReference>
<keyword evidence="2 3" id="KW-0727">SH2 domain</keyword>
<dbReference type="AlphaFoldDB" id="A0A183CEE9"/>
<dbReference type="PRINTS" id="PR00401">
    <property type="entry name" value="SH2DOMAIN"/>
</dbReference>
<dbReference type="GO" id="GO:0035591">
    <property type="term" value="F:signaling adaptor activity"/>
    <property type="evidence" value="ECO:0007669"/>
    <property type="project" value="TreeGrafter"/>
</dbReference>
<proteinExistence type="predicted"/>
<evidence type="ECO:0000256" key="4">
    <source>
        <dbReference type="PROSITE-ProRule" id="PRU00192"/>
    </source>
</evidence>
<dbReference type="WBParaSite" id="GPLIN_001125300">
    <property type="protein sequence ID" value="GPLIN_001125300"/>
    <property type="gene ID" value="GPLIN_001125300"/>
</dbReference>
<dbReference type="SMART" id="SM00252">
    <property type="entry name" value="SH2"/>
    <property type="match status" value="1"/>
</dbReference>
<dbReference type="Proteomes" id="UP000050741">
    <property type="component" value="Unassembled WGS sequence"/>
</dbReference>
<dbReference type="PROSITE" id="PS50001">
    <property type="entry name" value="SH2"/>
    <property type="match status" value="1"/>
</dbReference>
<reference evidence="9" key="3">
    <citation type="submission" date="2016-06" db="UniProtKB">
        <authorList>
            <consortium name="WormBaseParasite"/>
        </authorList>
    </citation>
    <scope>IDENTIFICATION</scope>
</reference>
<dbReference type="SUPFAM" id="SSF50044">
    <property type="entry name" value="SH3-domain"/>
    <property type="match status" value="3"/>
</dbReference>
<evidence type="ECO:0000256" key="5">
    <source>
        <dbReference type="SAM" id="MobiDB-lite"/>
    </source>
</evidence>
<dbReference type="GO" id="GO:0005737">
    <property type="term" value="C:cytoplasm"/>
    <property type="evidence" value="ECO:0007669"/>
    <property type="project" value="TreeGrafter"/>
</dbReference>
<dbReference type="InterPro" id="IPR000980">
    <property type="entry name" value="SH2"/>
</dbReference>
<dbReference type="SUPFAM" id="SSF55550">
    <property type="entry name" value="SH2 domain"/>
    <property type="match status" value="1"/>
</dbReference>
<feature type="domain" description="SH3" evidence="7">
    <location>
        <begin position="178"/>
        <end position="238"/>
    </location>
</feature>
<dbReference type="PROSITE" id="PS50002">
    <property type="entry name" value="SH3"/>
    <property type="match status" value="3"/>
</dbReference>
<evidence type="ECO:0000256" key="3">
    <source>
        <dbReference type="PROSITE-ProRule" id="PRU00191"/>
    </source>
</evidence>
<name>A0A183CEE9_GLOPA</name>
<dbReference type="GO" id="GO:0030971">
    <property type="term" value="F:receptor tyrosine kinase binding"/>
    <property type="evidence" value="ECO:0007669"/>
    <property type="project" value="TreeGrafter"/>
</dbReference>
<evidence type="ECO:0000313" key="8">
    <source>
        <dbReference type="Proteomes" id="UP000050741"/>
    </source>
</evidence>
<feature type="compositionally biased region" description="Polar residues" evidence="5">
    <location>
        <begin position="164"/>
        <end position="174"/>
    </location>
</feature>